<dbReference type="SUPFAM" id="SSF53850">
    <property type="entry name" value="Periplasmic binding protein-like II"/>
    <property type="match status" value="1"/>
</dbReference>
<comment type="similarity">
    <text evidence="1">Belongs to the LysR transcriptional regulatory family.</text>
</comment>
<evidence type="ECO:0000256" key="3">
    <source>
        <dbReference type="ARBA" id="ARBA00023125"/>
    </source>
</evidence>
<protein>
    <submittedName>
        <fullName evidence="6">LysR family transcriptional regulator</fullName>
    </submittedName>
</protein>
<reference evidence="6 7" key="1">
    <citation type="submission" date="2020-06" db="EMBL/GenBank/DDBJ databases">
        <title>Description of novel acetic acid bacteria.</title>
        <authorList>
            <person name="Sombolestani A."/>
        </authorList>
    </citation>
    <scope>NUCLEOTIDE SEQUENCE [LARGE SCALE GENOMIC DNA]</scope>
    <source>
        <strain evidence="6 7">LMG 25</strain>
    </source>
</reference>
<dbReference type="CDD" id="cd08420">
    <property type="entry name" value="PBP2_CysL_like"/>
    <property type="match status" value="1"/>
</dbReference>
<dbReference type="AlphaFoldDB" id="A0A850P1V3"/>
<dbReference type="PANTHER" id="PTHR30126:SF39">
    <property type="entry name" value="HTH-TYPE TRANSCRIPTIONAL REGULATOR CYSL"/>
    <property type="match status" value="1"/>
</dbReference>
<dbReference type="FunFam" id="1.10.10.10:FF:000001">
    <property type="entry name" value="LysR family transcriptional regulator"/>
    <property type="match status" value="1"/>
</dbReference>
<dbReference type="SUPFAM" id="SSF46785">
    <property type="entry name" value="Winged helix' DNA-binding domain"/>
    <property type="match status" value="1"/>
</dbReference>
<evidence type="ECO:0000256" key="2">
    <source>
        <dbReference type="ARBA" id="ARBA00023015"/>
    </source>
</evidence>
<dbReference type="PANTHER" id="PTHR30126">
    <property type="entry name" value="HTH-TYPE TRANSCRIPTIONAL REGULATOR"/>
    <property type="match status" value="1"/>
</dbReference>
<dbReference type="Pfam" id="PF00126">
    <property type="entry name" value="HTH_1"/>
    <property type="match status" value="1"/>
</dbReference>
<dbReference type="Gene3D" id="3.40.190.290">
    <property type="match status" value="1"/>
</dbReference>
<dbReference type="Pfam" id="PF03466">
    <property type="entry name" value="LysR_substrate"/>
    <property type="match status" value="1"/>
</dbReference>
<evidence type="ECO:0000256" key="1">
    <source>
        <dbReference type="ARBA" id="ARBA00009437"/>
    </source>
</evidence>
<evidence type="ECO:0000313" key="7">
    <source>
        <dbReference type="Proteomes" id="UP000522590"/>
    </source>
</evidence>
<dbReference type="RefSeq" id="WP_025438043.1">
    <property type="nucleotide sequence ID" value="NZ_JABXXS010000092.1"/>
</dbReference>
<sequence>MTLEQFRIFIAVAQREHVTRAAEALRLTPSTVSHAVTTLEDELGISLFNRVGRRILLTQAGRIFLDEARAIVARVEAACQRMEDICILKSGVLHVWASHTIAGYWLPARLNAFHSHYPGIDVHMKISNTMEVCRAVQDGTVSIGLIEGHIINDDLVFNSVARDQMILIVSPRHPWVTQPPALTDLSSSAWILRERGSGTRSQFEDALQQLGVDPTMLSVQMEMPSNEAVASAVETGEAASVLSASVVTGRLEAGLLHHVPFTLPERNFSLVQHRTRTFSPSETRFVHFLLTNEI</sequence>
<evidence type="ECO:0000313" key="6">
    <source>
        <dbReference type="EMBL" id="NVN38657.1"/>
    </source>
</evidence>
<evidence type="ECO:0000259" key="5">
    <source>
        <dbReference type="PROSITE" id="PS50931"/>
    </source>
</evidence>
<evidence type="ECO:0000256" key="4">
    <source>
        <dbReference type="ARBA" id="ARBA00023163"/>
    </source>
</evidence>
<dbReference type="Gene3D" id="1.10.10.10">
    <property type="entry name" value="Winged helix-like DNA-binding domain superfamily/Winged helix DNA-binding domain"/>
    <property type="match status" value="1"/>
</dbReference>
<dbReference type="Proteomes" id="UP000522590">
    <property type="component" value="Unassembled WGS sequence"/>
</dbReference>
<accession>A0A850P1V3</accession>
<comment type="caution">
    <text evidence="6">The sequence shown here is derived from an EMBL/GenBank/DDBJ whole genome shotgun (WGS) entry which is preliminary data.</text>
</comment>
<name>A0A850P1V3_9PROT</name>
<dbReference type="InterPro" id="IPR000847">
    <property type="entry name" value="LysR_HTH_N"/>
</dbReference>
<dbReference type="PRINTS" id="PR00039">
    <property type="entry name" value="HTHLYSR"/>
</dbReference>
<dbReference type="EMBL" id="JABXXS010000092">
    <property type="protein sequence ID" value="NVN38657.1"/>
    <property type="molecule type" value="Genomic_DNA"/>
</dbReference>
<dbReference type="InterPro" id="IPR036390">
    <property type="entry name" value="WH_DNA-bd_sf"/>
</dbReference>
<gene>
    <name evidence="6" type="ORF">HUK81_17465</name>
</gene>
<dbReference type="InterPro" id="IPR036388">
    <property type="entry name" value="WH-like_DNA-bd_sf"/>
</dbReference>
<keyword evidence="2" id="KW-0805">Transcription regulation</keyword>
<organism evidence="6 7">
    <name type="scientific">Komagataeibacter swingsii</name>
    <dbReference type="NCBI Taxonomy" id="215220"/>
    <lineage>
        <taxon>Bacteria</taxon>
        <taxon>Pseudomonadati</taxon>
        <taxon>Pseudomonadota</taxon>
        <taxon>Alphaproteobacteria</taxon>
        <taxon>Acetobacterales</taxon>
        <taxon>Acetobacteraceae</taxon>
        <taxon>Komagataeibacter</taxon>
    </lineage>
</organism>
<dbReference type="InterPro" id="IPR005119">
    <property type="entry name" value="LysR_subst-bd"/>
</dbReference>
<dbReference type="GO" id="GO:0000976">
    <property type="term" value="F:transcription cis-regulatory region binding"/>
    <property type="evidence" value="ECO:0007669"/>
    <property type="project" value="TreeGrafter"/>
</dbReference>
<proteinExistence type="inferred from homology"/>
<dbReference type="GO" id="GO:0003700">
    <property type="term" value="F:DNA-binding transcription factor activity"/>
    <property type="evidence" value="ECO:0007669"/>
    <property type="project" value="InterPro"/>
</dbReference>
<dbReference type="PROSITE" id="PS50931">
    <property type="entry name" value="HTH_LYSR"/>
    <property type="match status" value="1"/>
</dbReference>
<keyword evidence="4" id="KW-0804">Transcription</keyword>
<keyword evidence="3" id="KW-0238">DNA-binding</keyword>
<feature type="domain" description="HTH lysR-type" evidence="5">
    <location>
        <begin position="1"/>
        <end position="58"/>
    </location>
</feature>